<organism evidence="2 3">
    <name type="scientific">Acrobeloides nanus</name>
    <dbReference type="NCBI Taxonomy" id="290746"/>
    <lineage>
        <taxon>Eukaryota</taxon>
        <taxon>Metazoa</taxon>
        <taxon>Ecdysozoa</taxon>
        <taxon>Nematoda</taxon>
        <taxon>Chromadorea</taxon>
        <taxon>Rhabditida</taxon>
        <taxon>Tylenchina</taxon>
        <taxon>Cephalobomorpha</taxon>
        <taxon>Cephaloboidea</taxon>
        <taxon>Cephalobidae</taxon>
        <taxon>Acrobeloides</taxon>
    </lineage>
</organism>
<dbReference type="WBParaSite" id="ACRNAN_scaffold446.g24365.t1">
    <property type="protein sequence ID" value="ACRNAN_scaffold446.g24365.t1"/>
    <property type="gene ID" value="ACRNAN_scaffold446.g24365"/>
</dbReference>
<evidence type="ECO:0000313" key="2">
    <source>
        <dbReference type="Proteomes" id="UP000887540"/>
    </source>
</evidence>
<sequence length="465" mass="52907">MVTLSKCNVGESRDKIAVGGIFCIAFNEIFGSSFSSTYDSNAKEPTNVRFQRESKNFPPILNHCRLPDLDPWDPTLLPHIDPTFVDPTFGYKNNCTPKIESVTSLVNGQVIMDPVFASENAICEFRCLYPKTDYSLIYGEWKGIKNEKPDCDVVEVQCLKEAKIFYRNLHVQVYTGSPQSKNENLHKNGGTLPTESDTTSENIENTKSTESERPPDVHLIIFDSISSSAFFRTMPRTLYILKENYGAVTFRYLNKQGLNSRPNGFAFLLGKQLRSMKKTILRPEMPADCDEDECCKEAMDGDPQFIATRFEQAGYATLWSEDWAAGVFNLNGIMCNAFKKKPVDHYMRKDEEKMALIRENSNQLISHYDLYATLNDIFITSQPQSTSSTPQPNIKLHDKKLSKTLAKAMVRSINKELVKYNVSHLCMPIYLDAKEKIFVDEFEPNSGLNIYQVTIQVSIMYGHRI</sequence>
<reference evidence="3" key="1">
    <citation type="submission" date="2022-11" db="UniProtKB">
        <authorList>
            <consortium name="WormBaseParasite"/>
        </authorList>
    </citation>
    <scope>IDENTIFICATION</scope>
</reference>
<accession>A0A914DZ46</accession>
<dbReference type="PANTHER" id="PTHR10974:SF75">
    <property type="entry name" value="SULFATASE DOMAIN-CONTAINING PROTEIN"/>
    <property type="match status" value="1"/>
</dbReference>
<evidence type="ECO:0000313" key="3">
    <source>
        <dbReference type="WBParaSite" id="ACRNAN_scaffold446.g24365.t1"/>
    </source>
</evidence>
<dbReference type="Proteomes" id="UP000887540">
    <property type="component" value="Unplaced"/>
</dbReference>
<dbReference type="AlphaFoldDB" id="A0A914DZ46"/>
<evidence type="ECO:0000256" key="1">
    <source>
        <dbReference type="SAM" id="MobiDB-lite"/>
    </source>
</evidence>
<dbReference type="Pfam" id="PF02995">
    <property type="entry name" value="DUF229"/>
    <property type="match status" value="1"/>
</dbReference>
<dbReference type="GO" id="GO:0005615">
    <property type="term" value="C:extracellular space"/>
    <property type="evidence" value="ECO:0007669"/>
    <property type="project" value="TreeGrafter"/>
</dbReference>
<dbReference type="PANTHER" id="PTHR10974">
    <property type="entry name" value="FI08016P-RELATED"/>
    <property type="match status" value="1"/>
</dbReference>
<proteinExistence type="predicted"/>
<dbReference type="InterPro" id="IPR004245">
    <property type="entry name" value="DUF229"/>
</dbReference>
<protein>
    <submittedName>
        <fullName evidence="3">Uncharacterized protein</fullName>
    </submittedName>
</protein>
<name>A0A914DZ46_9BILA</name>
<keyword evidence="2" id="KW-1185">Reference proteome</keyword>
<feature type="compositionally biased region" description="Polar residues" evidence="1">
    <location>
        <begin position="191"/>
        <end position="206"/>
    </location>
</feature>
<feature type="region of interest" description="Disordered" evidence="1">
    <location>
        <begin position="177"/>
        <end position="212"/>
    </location>
</feature>